<dbReference type="EMBL" id="AWTC01000006">
    <property type="protein sequence ID" value="EST12201.1"/>
    <property type="molecule type" value="Genomic_DNA"/>
</dbReference>
<dbReference type="AlphaFoldDB" id="V6IZG5"/>
<sequence>MRKIGVLKEEGKIVTDESIIKEFEDREIVLLLDGTLR</sequence>
<accession>V6IZG5</accession>
<name>V6IZG5_9BACL</name>
<reference evidence="1 2" key="1">
    <citation type="journal article" date="2013" name="Genome Announc.">
        <title>Genome Sequence of Sporolactobacillus laevolacticus DSM442, an Efficient Polymer-Grade D-Lactate Producer from Agricultural Waste Cottonseed as a Nitrogen Source.</title>
        <authorList>
            <person name="Wang H."/>
            <person name="Wang L."/>
            <person name="Ju J."/>
            <person name="Yu B."/>
            <person name="Ma Y."/>
        </authorList>
    </citation>
    <scope>NUCLEOTIDE SEQUENCE [LARGE SCALE GENOMIC DNA]</scope>
    <source>
        <strain evidence="1 2">DSM 442</strain>
    </source>
</reference>
<comment type="caution">
    <text evidence="1">The sequence shown here is derived from an EMBL/GenBank/DDBJ whole genome shotgun (WGS) entry which is preliminary data.</text>
</comment>
<keyword evidence="2" id="KW-1185">Reference proteome</keyword>
<gene>
    <name evidence="1" type="ORF">P343_07760</name>
</gene>
<dbReference type="Proteomes" id="UP000018296">
    <property type="component" value="Unassembled WGS sequence"/>
</dbReference>
<proteinExistence type="predicted"/>
<dbReference type="PATRIC" id="fig|1395513.3.peg.1576"/>
<protein>
    <submittedName>
        <fullName evidence="1">Uncharacterized protein</fullName>
    </submittedName>
</protein>
<evidence type="ECO:0000313" key="1">
    <source>
        <dbReference type="EMBL" id="EST12201.1"/>
    </source>
</evidence>
<organism evidence="1 2">
    <name type="scientific">Sporolactobacillus laevolacticus DSM 442</name>
    <dbReference type="NCBI Taxonomy" id="1395513"/>
    <lineage>
        <taxon>Bacteria</taxon>
        <taxon>Bacillati</taxon>
        <taxon>Bacillota</taxon>
        <taxon>Bacilli</taxon>
        <taxon>Bacillales</taxon>
        <taxon>Sporolactobacillaceae</taxon>
        <taxon>Sporolactobacillus</taxon>
    </lineage>
</organism>
<dbReference type="STRING" id="1395513.P343_07760"/>
<evidence type="ECO:0000313" key="2">
    <source>
        <dbReference type="Proteomes" id="UP000018296"/>
    </source>
</evidence>